<proteinExistence type="predicted"/>
<dbReference type="Proteomes" id="UP000242818">
    <property type="component" value="Unassembled WGS sequence"/>
</dbReference>
<dbReference type="InterPro" id="IPR007060">
    <property type="entry name" value="FtsL/DivIC"/>
</dbReference>
<dbReference type="AlphaFoldDB" id="A0A1C4F901"/>
<evidence type="ECO:0000313" key="2">
    <source>
        <dbReference type="Proteomes" id="UP000242818"/>
    </source>
</evidence>
<protein>
    <submittedName>
        <fullName evidence="1">Septum formation initiator</fullName>
    </submittedName>
</protein>
<evidence type="ECO:0000313" key="1">
    <source>
        <dbReference type="EMBL" id="SCC52314.1"/>
    </source>
</evidence>
<keyword evidence="2" id="KW-1185">Reference proteome</keyword>
<accession>A0A1C4F901</accession>
<sequence length="107" mass="12632">MEEQATATPSPKFKLPPYLRNKYLLTTVAFVLWVAFFDEQNLLNSFHLSQELSKRESQKTFYIKEIEQTKKDGQELLGSPAALEKFAREKYHFKKDNEDLFIVNEKQ</sequence>
<gene>
    <name evidence="1" type="ORF">GA0116948_112113</name>
</gene>
<organism evidence="1 2">
    <name type="scientific">Chitinophaga costaii</name>
    <dbReference type="NCBI Taxonomy" id="1335309"/>
    <lineage>
        <taxon>Bacteria</taxon>
        <taxon>Pseudomonadati</taxon>
        <taxon>Bacteroidota</taxon>
        <taxon>Chitinophagia</taxon>
        <taxon>Chitinophagales</taxon>
        <taxon>Chitinophagaceae</taxon>
        <taxon>Chitinophaga</taxon>
    </lineage>
</organism>
<dbReference type="RefSeq" id="WP_089713987.1">
    <property type="nucleotide sequence ID" value="NZ_FMAR01000012.1"/>
</dbReference>
<dbReference type="STRING" id="1335309.GA0116948_112113"/>
<reference evidence="1 2" key="1">
    <citation type="submission" date="2016-08" db="EMBL/GenBank/DDBJ databases">
        <authorList>
            <person name="Seilhamer J.J."/>
        </authorList>
    </citation>
    <scope>NUCLEOTIDE SEQUENCE [LARGE SCALE GENOMIC DNA]</scope>
    <source>
        <strain evidence="1 2">A37T2</strain>
    </source>
</reference>
<name>A0A1C4F901_9BACT</name>
<dbReference type="OrthoDB" id="1467719at2"/>
<dbReference type="EMBL" id="FMAR01000012">
    <property type="protein sequence ID" value="SCC52314.1"/>
    <property type="molecule type" value="Genomic_DNA"/>
</dbReference>
<dbReference type="Pfam" id="PF04977">
    <property type="entry name" value="DivIC"/>
    <property type="match status" value="1"/>
</dbReference>